<dbReference type="AlphaFoldDB" id="K0KI91"/>
<dbReference type="InParanoid" id="K0KI91"/>
<dbReference type="GO" id="GO:0009277">
    <property type="term" value="C:fungal-type cell wall"/>
    <property type="evidence" value="ECO:0007669"/>
    <property type="project" value="TreeGrafter"/>
</dbReference>
<feature type="domain" description="Putative peptidase" evidence="6">
    <location>
        <begin position="10"/>
        <end position="247"/>
    </location>
</feature>
<keyword evidence="1 5" id="KW-0732">Signal</keyword>
<protein>
    <submittedName>
        <fullName evidence="7">Allergen</fullName>
    </submittedName>
</protein>
<evidence type="ECO:0000256" key="1">
    <source>
        <dbReference type="ARBA" id="ARBA00022729"/>
    </source>
</evidence>
<dbReference type="GO" id="GO:0005576">
    <property type="term" value="C:extracellular region"/>
    <property type="evidence" value="ECO:0007669"/>
    <property type="project" value="TreeGrafter"/>
</dbReference>
<dbReference type="InterPro" id="IPR039124">
    <property type="entry name" value="PRA1-like"/>
</dbReference>
<evidence type="ECO:0000256" key="3">
    <source>
        <dbReference type="ARBA" id="ARBA00060890"/>
    </source>
</evidence>
<evidence type="ECO:0000256" key="5">
    <source>
        <dbReference type="SAM" id="SignalP"/>
    </source>
</evidence>
<feature type="chain" id="PRO_5003834812" evidence="5">
    <location>
        <begin position="17"/>
        <end position="281"/>
    </location>
</feature>
<evidence type="ECO:0000313" key="7">
    <source>
        <dbReference type="EMBL" id="CCH41119.1"/>
    </source>
</evidence>
<name>K0KI91_WICCF</name>
<dbReference type="Gene3D" id="3.40.390.10">
    <property type="entry name" value="Collagenase (Catalytic Domain)"/>
    <property type="match status" value="1"/>
</dbReference>
<keyword evidence="8" id="KW-1185">Reference proteome</keyword>
<evidence type="ECO:0000313" key="8">
    <source>
        <dbReference type="Proteomes" id="UP000009328"/>
    </source>
</evidence>
<feature type="signal peptide" evidence="5">
    <location>
        <begin position="1"/>
        <end position="16"/>
    </location>
</feature>
<dbReference type="GO" id="GO:0008270">
    <property type="term" value="F:zinc ion binding"/>
    <property type="evidence" value="ECO:0007669"/>
    <property type="project" value="TreeGrafter"/>
</dbReference>
<dbReference type="CDD" id="cd11307">
    <property type="entry name" value="M35_Asp_f2_like"/>
    <property type="match status" value="1"/>
</dbReference>
<organism evidence="7 8">
    <name type="scientific">Wickerhamomyces ciferrii (strain ATCC 14091 / BCRC 22168 / CBS 111 / JCM 3599 / NBRC 0793 / NRRL Y-1031 F-60-10)</name>
    <name type="common">Yeast</name>
    <name type="synonym">Pichia ciferrii</name>
    <dbReference type="NCBI Taxonomy" id="1206466"/>
    <lineage>
        <taxon>Eukaryota</taxon>
        <taxon>Fungi</taxon>
        <taxon>Dikarya</taxon>
        <taxon>Ascomycota</taxon>
        <taxon>Saccharomycotina</taxon>
        <taxon>Saccharomycetes</taxon>
        <taxon>Phaffomycetales</taxon>
        <taxon>Wickerhamomycetaceae</taxon>
        <taxon>Wickerhamomyces</taxon>
    </lineage>
</organism>
<dbReference type="InterPro" id="IPR029482">
    <property type="entry name" value="HRXXH"/>
</dbReference>
<feature type="compositionally biased region" description="Basic and acidic residues" evidence="4">
    <location>
        <begin position="268"/>
        <end position="281"/>
    </location>
</feature>
<evidence type="ECO:0000259" key="6">
    <source>
        <dbReference type="Pfam" id="PF13933"/>
    </source>
</evidence>
<dbReference type="Pfam" id="PF13933">
    <property type="entry name" value="HRXXH"/>
    <property type="match status" value="1"/>
</dbReference>
<dbReference type="EMBL" id="CAIF01000011">
    <property type="protein sequence ID" value="CCH41119.1"/>
    <property type="molecule type" value="Genomic_DNA"/>
</dbReference>
<reference evidence="7 8" key="1">
    <citation type="journal article" date="2012" name="Eukaryot. Cell">
        <title>Draft genome sequence of Wickerhamomyces ciferrii NRRL Y-1031 F-60-10.</title>
        <authorList>
            <person name="Schneider J."/>
            <person name="Andrea H."/>
            <person name="Blom J."/>
            <person name="Jaenicke S."/>
            <person name="Ruckert C."/>
            <person name="Schorsch C."/>
            <person name="Szczepanowski R."/>
            <person name="Farwick M."/>
            <person name="Goesmann A."/>
            <person name="Puhler A."/>
            <person name="Schaffer S."/>
            <person name="Tauch A."/>
            <person name="Kohler T."/>
            <person name="Brinkrolf K."/>
        </authorList>
    </citation>
    <scope>NUCLEOTIDE SEQUENCE [LARGE SCALE GENOMIC DNA]</scope>
    <source>
        <strain evidence="8">ATCC 14091 / BCRC 22168 / CBS 111 / JCM 3599 / NBRC 0793 / NRRL Y-1031 F-60-10</strain>
    </source>
</reference>
<dbReference type="PANTHER" id="PTHR39399:SF1">
    <property type="entry name" value="PROTEIN ZPS1"/>
    <property type="match status" value="1"/>
</dbReference>
<keyword evidence="2" id="KW-0325">Glycoprotein</keyword>
<evidence type="ECO:0000256" key="4">
    <source>
        <dbReference type="SAM" id="MobiDB-lite"/>
    </source>
</evidence>
<dbReference type="HOGENOM" id="CLU_048223_0_0_1"/>
<feature type="compositionally biased region" description="Acidic residues" evidence="4">
    <location>
        <begin position="246"/>
        <end position="255"/>
    </location>
</feature>
<dbReference type="GO" id="GO:0008237">
    <property type="term" value="F:metallopeptidase activity"/>
    <property type="evidence" value="ECO:0007669"/>
    <property type="project" value="InterPro"/>
</dbReference>
<comment type="similarity">
    <text evidence="3">Belongs to the ZPS1 family.</text>
</comment>
<sequence length="281" mass="31596">MKFSVVLSLLPAIALAQSSSQSQETSTIWVEAEETDAYQWDADWYKDYPIHSSCNRTKYNQLVQAFQETKQVAAHARDHTLRYSNNSEIYRKYFGNAPSGEVVGWFSNVVDQDKTGLLFRCDNPDGNCNNSGWAGHWRGENGTDETVICDLSFNSRLWISQLCSRGYRVSKVKDSVFWAGDLLHRIWHTSIMGQNVVGHYADTYDEILELALTNEEEAVRNSATLRYYALEVYAYDIAVPGVGCSGEDEEEEESSEQPTSSTQAEGGTECHTHADGETHCV</sequence>
<dbReference type="GO" id="GO:0005178">
    <property type="term" value="F:integrin binding"/>
    <property type="evidence" value="ECO:0007669"/>
    <property type="project" value="TreeGrafter"/>
</dbReference>
<accession>K0KI91</accession>
<dbReference type="PANTHER" id="PTHR39399">
    <property type="entry name" value="PROTEIN ZPS1"/>
    <property type="match status" value="1"/>
</dbReference>
<feature type="region of interest" description="Disordered" evidence="4">
    <location>
        <begin position="244"/>
        <end position="281"/>
    </location>
</feature>
<evidence type="ECO:0000256" key="2">
    <source>
        <dbReference type="ARBA" id="ARBA00023180"/>
    </source>
</evidence>
<dbReference type="InterPro" id="IPR024079">
    <property type="entry name" value="MetalloPept_cat_dom_sf"/>
</dbReference>
<dbReference type="GO" id="GO:0009986">
    <property type="term" value="C:cell surface"/>
    <property type="evidence" value="ECO:0007669"/>
    <property type="project" value="TreeGrafter"/>
</dbReference>
<feature type="compositionally biased region" description="Low complexity" evidence="4">
    <location>
        <begin position="256"/>
        <end position="265"/>
    </location>
</feature>
<comment type="caution">
    <text evidence="7">The sequence shown here is derived from an EMBL/GenBank/DDBJ whole genome shotgun (WGS) entry which is preliminary data.</text>
</comment>
<dbReference type="FunFam" id="3.40.390.10:FF:000043">
    <property type="entry name" value="Major allergen Asp F2"/>
    <property type="match status" value="1"/>
</dbReference>
<dbReference type="eggNOG" id="ENOG502RTN8">
    <property type="taxonomic scope" value="Eukaryota"/>
</dbReference>
<gene>
    <name evidence="7" type="ORF">BN7_656</name>
</gene>
<dbReference type="Proteomes" id="UP000009328">
    <property type="component" value="Unassembled WGS sequence"/>
</dbReference>
<dbReference type="SUPFAM" id="SSF55486">
    <property type="entry name" value="Metalloproteases ('zincins'), catalytic domain"/>
    <property type="match status" value="1"/>
</dbReference>
<proteinExistence type="inferred from homology"/>